<reference evidence="2" key="1">
    <citation type="submission" date="2016-10" db="EMBL/GenBank/DDBJ databases">
        <authorList>
            <person name="Varghese N."/>
            <person name="Submissions S."/>
        </authorList>
    </citation>
    <scope>NUCLEOTIDE SEQUENCE [LARGE SCALE GENOMIC DNA]</scope>
    <source>
        <strain evidence="2">DSM 28463</strain>
    </source>
</reference>
<dbReference type="PANTHER" id="PTHR35336:SF5">
    <property type="entry name" value="ADENOSYLCOBINAMIDE AMIDOHYDROLASE"/>
    <property type="match status" value="1"/>
</dbReference>
<accession>A0A1I5H286</accession>
<dbReference type="InterPro" id="IPR052209">
    <property type="entry name" value="CbiZ"/>
</dbReference>
<dbReference type="EMBL" id="FOVP01000050">
    <property type="protein sequence ID" value="SFO42329.1"/>
    <property type="molecule type" value="Genomic_DNA"/>
</dbReference>
<gene>
    <name evidence="1" type="ORF">SAMN04487859_1506</name>
</gene>
<keyword evidence="2" id="KW-1185">Reference proteome</keyword>
<keyword evidence="1" id="KW-0378">Hydrolase</keyword>
<evidence type="ECO:0000313" key="1">
    <source>
        <dbReference type="EMBL" id="SFO42329.1"/>
    </source>
</evidence>
<proteinExistence type="predicted"/>
<dbReference type="PANTHER" id="PTHR35336">
    <property type="entry name" value="ADENOSYLCOBINAMIDE AMIDOHYDROLASE"/>
    <property type="match status" value="1"/>
</dbReference>
<name>A0A1I5H286_9RHOB</name>
<sequence>MSPITLNRPWMDFDLGAEMQVLSWAMNRPGFVRARRILWREVRNADLTLDLDVDAWLDGELQARDAADAVAFLTSRDIRCYNEAQTQVGTTRAHAVATVGFSNAERVGYRLDRTGKDWGTINIALHLNTAISQAALLEVMSIVVQARTAAVMDAGLTLPTGIATGTGTDCVAVAAPEGSTPYAGLHTEIGEATGCAVYKAVSKGATEWMQRYDPGKSETTKLMAQQGDP</sequence>
<dbReference type="STRING" id="1005928.SAMN04487859_1506"/>
<dbReference type="GO" id="GO:0016787">
    <property type="term" value="F:hydrolase activity"/>
    <property type="evidence" value="ECO:0007669"/>
    <property type="project" value="UniProtKB-KW"/>
</dbReference>
<dbReference type="RefSeq" id="WP_092842446.1">
    <property type="nucleotide sequence ID" value="NZ_FOVP01000050.1"/>
</dbReference>
<evidence type="ECO:0000313" key="2">
    <source>
        <dbReference type="Proteomes" id="UP000198599"/>
    </source>
</evidence>
<protein>
    <submittedName>
        <fullName evidence="1">Adenosylcobinamide hydrolase</fullName>
    </submittedName>
</protein>
<dbReference type="AlphaFoldDB" id="A0A1I5H286"/>
<dbReference type="OrthoDB" id="9767827at2"/>
<organism evidence="1 2">
    <name type="scientific">Roseovarius lutimaris</name>
    <dbReference type="NCBI Taxonomy" id="1005928"/>
    <lineage>
        <taxon>Bacteria</taxon>
        <taxon>Pseudomonadati</taxon>
        <taxon>Pseudomonadota</taxon>
        <taxon>Alphaproteobacteria</taxon>
        <taxon>Rhodobacterales</taxon>
        <taxon>Roseobacteraceae</taxon>
        <taxon>Roseovarius</taxon>
    </lineage>
</organism>
<dbReference type="InterPro" id="IPR002808">
    <property type="entry name" value="AdoCbi_amidolase"/>
</dbReference>
<dbReference type="Pfam" id="PF01955">
    <property type="entry name" value="CbiZ"/>
    <property type="match status" value="1"/>
</dbReference>
<dbReference type="Proteomes" id="UP000198599">
    <property type="component" value="Unassembled WGS sequence"/>
</dbReference>